<proteinExistence type="predicted"/>
<feature type="domain" description="Response regulatory" evidence="5">
    <location>
        <begin position="115"/>
        <end position="241"/>
    </location>
</feature>
<keyword evidence="3" id="KW-0804">Transcription</keyword>
<keyword evidence="1" id="KW-0902">Two-component regulatory system</keyword>
<evidence type="ECO:0000313" key="7">
    <source>
        <dbReference type="Proteomes" id="UP000053144"/>
    </source>
</evidence>
<reference evidence="7" key="1">
    <citation type="journal article" date="2015" name="Proc. Natl. Acad. Sci. U.S.A.">
        <title>Genome sequencing of adzuki bean (Vigna angularis) provides insight into high starch and low fat accumulation and domestication.</title>
        <authorList>
            <person name="Yang K."/>
            <person name="Tian Z."/>
            <person name="Chen C."/>
            <person name="Luo L."/>
            <person name="Zhao B."/>
            <person name="Wang Z."/>
            <person name="Yu L."/>
            <person name="Li Y."/>
            <person name="Sun Y."/>
            <person name="Li W."/>
            <person name="Chen Y."/>
            <person name="Li Y."/>
            <person name="Zhang Y."/>
            <person name="Ai D."/>
            <person name="Zhao J."/>
            <person name="Shang C."/>
            <person name="Ma Y."/>
            <person name="Wu B."/>
            <person name="Wang M."/>
            <person name="Gao L."/>
            <person name="Sun D."/>
            <person name="Zhang P."/>
            <person name="Guo F."/>
            <person name="Wang W."/>
            <person name="Li Y."/>
            <person name="Wang J."/>
            <person name="Varshney R.K."/>
            <person name="Wang J."/>
            <person name="Ling H.Q."/>
            <person name="Wan P."/>
        </authorList>
    </citation>
    <scope>NUCLEOTIDE SEQUENCE</scope>
    <source>
        <strain evidence="7">cv. Jingnong 6</strain>
    </source>
</reference>
<dbReference type="PANTHER" id="PTHR43874:SF206">
    <property type="entry name" value="RESPONSE REGULATOR RECEIVER DOMAIN PROTEIN"/>
    <property type="match status" value="1"/>
</dbReference>
<dbReference type="Proteomes" id="UP000053144">
    <property type="component" value="Unassembled WGS sequence"/>
</dbReference>
<dbReference type="AlphaFoldDB" id="A0A0L9T8F1"/>
<dbReference type="SUPFAM" id="SSF52172">
    <property type="entry name" value="CheY-like"/>
    <property type="match status" value="2"/>
</dbReference>
<gene>
    <name evidence="6" type="ORF">LR48_Vigan325s001900</name>
</gene>
<dbReference type="PANTHER" id="PTHR43874">
    <property type="entry name" value="TWO-COMPONENT RESPONSE REGULATOR"/>
    <property type="match status" value="1"/>
</dbReference>
<evidence type="ECO:0000256" key="2">
    <source>
        <dbReference type="ARBA" id="ARBA00023015"/>
    </source>
</evidence>
<dbReference type="EMBL" id="KQ258345">
    <property type="protein sequence ID" value="KOM26847.1"/>
    <property type="molecule type" value="Genomic_DNA"/>
</dbReference>
<organism evidence="6 7">
    <name type="scientific">Phaseolus angularis</name>
    <name type="common">Azuki bean</name>
    <name type="synonym">Vigna angularis</name>
    <dbReference type="NCBI Taxonomy" id="3914"/>
    <lineage>
        <taxon>Eukaryota</taxon>
        <taxon>Viridiplantae</taxon>
        <taxon>Streptophyta</taxon>
        <taxon>Embryophyta</taxon>
        <taxon>Tracheophyta</taxon>
        <taxon>Spermatophyta</taxon>
        <taxon>Magnoliopsida</taxon>
        <taxon>eudicotyledons</taxon>
        <taxon>Gunneridae</taxon>
        <taxon>Pentapetalae</taxon>
        <taxon>rosids</taxon>
        <taxon>fabids</taxon>
        <taxon>Fabales</taxon>
        <taxon>Fabaceae</taxon>
        <taxon>Papilionoideae</taxon>
        <taxon>50 kb inversion clade</taxon>
        <taxon>NPAAA clade</taxon>
        <taxon>indigoferoid/millettioid clade</taxon>
        <taxon>Phaseoleae</taxon>
        <taxon>Vigna</taxon>
    </lineage>
</organism>
<evidence type="ECO:0000256" key="3">
    <source>
        <dbReference type="ARBA" id="ARBA00023163"/>
    </source>
</evidence>
<dbReference type="InterPro" id="IPR001789">
    <property type="entry name" value="Sig_transdc_resp-reg_receiver"/>
</dbReference>
<evidence type="ECO:0000313" key="6">
    <source>
        <dbReference type="EMBL" id="KOM26847.1"/>
    </source>
</evidence>
<dbReference type="GO" id="GO:0000160">
    <property type="term" value="P:phosphorelay signal transduction system"/>
    <property type="evidence" value="ECO:0007669"/>
    <property type="project" value="UniProtKB-KW"/>
</dbReference>
<dbReference type="InterPro" id="IPR045279">
    <property type="entry name" value="ARR-like"/>
</dbReference>
<dbReference type="Gramene" id="KOM26847">
    <property type="protein sequence ID" value="KOM26847"/>
    <property type="gene ID" value="LR48_Vigan325s001900"/>
</dbReference>
<evidence type="ECO:0000256" key="1">
    <source>
        <dbReference type="ARBA" id="ARBA00023012"/>
    </source>
</evidence>
<dbReference type="Gene3D" id="3.40.50.2300">
    <property type="match status" value="2"/>
</dbReference>
<dbReference type="PROSITE" id="PS50110">
    <property type="entry name" value="RESPONSE_REGULATORY"/>
    <property type="match status" value="1"/>
</dbReference>
<dbReference type="GO" id="GO:0009736">
    <property type="term" value="P:cytokinin-activated signaling pathway"/>
    <property type="evidence" value="ECO:0007669"/>
    <property type="project" value="InterPro"/>
</dbReference>
<sequence length="341" mass="40174">MSTQMNVAQIIHLVVIDDHPTVLEFFKNYCTTALPIMQSVWYNVTTFLNSGQGWKYVLECKKSKTPIDFIMMETHMLAIDGFAFIDLLNTKHINILVLRVWPSMSTQMNVAQIIHLVVIDDDPTVLEFFKNYYTTALPIMQSVWYNVTTFLNPGQGWKYVLECKKSKTWIDFIMVETHMLAIDGFAFIDLLNTKHINIPVLLMFKDYSDTSQFEAYKLRACDYWEKHVVELHLKTIKDKIMRETMKLKKRRIRWTDEMKLQFDEVIKRMGLERVWPSMSTQMNVAQIIHLVVIDDDPTVLEFFKNYCTIALPIMQYVCYDILKLRTRLEICAGMQKIQDTD</sequence>
<name>A0A0L9T8F1_PHAAN</name>
<keyword evidence="2" id="KW-0805">Transcription regulation</keyword>
<evidence type="ECO:0000256" key="4">
    <source>
        <dbReference type="PROSITE-ProRule" id="PRU00169"/>
    </source>
</evidence>
<comment type="caution">
    <text evidence="4">Lacks conserved residue(s) required for the propagation of feature annotation.</text>
</comment>
<dbReference type="InterPro" id="IPR011006">
    <property type="entry name" value="CheY-like_superfamily"/>
</dbReference>
<accession>A0A0L9T8F1</accession>
<evidence type="ECO:0000259" key="5">
    <source>
        <dbReference type="PROSITE" id="PS50110"/>
    </source>
</evidence>
<protein>
    <recommendedName>
        <fullName evidence="5">Response regulatory domain-containing protein</fullName>
    </recommendedName>
</protein>